<dbReference type="GO" id="GO:0008253">
    <property type="term" value="F:5'-nucleotidase activity"/>
    <property type="evidence" value="ECO:0007669"/>
    <property type="project" value="UniProtKB-EC"/>
</dbReference>
<evidence type="ECO:0000256" key="7">
    <source>
        <dbReference type="ARBA" id="ARBA00022842"/>
    </source>
</evidence>
<dbReference type="AlphaFoldDB" id="A0AA38LF52"/>
<evidence type="ECO:0000256" key="8">
    <source>
        <dbReference type="ARBA" id="ARBA00023080"/>
    </source>
</evidence>
<dbReference type="FunFam" id="3.40.50.1000:FF:000166">
    <property type="entry name" value="Cytosolic 5-nucleotidase"/>
    <property type="match status" value="1"/>
</dbReference>
<keyword evidence="7" id="KW-0460">Magnesium</keyword>
<evidence type="ECO:0000256" key="1">
    <source>
        <dbReference type="ARBA" id="ARBA00000815"/>
    </source>
</evidence>
<keyword evidence="10" id="KW-1185">Reference proteome</keyword>
<comment type="similarity">
    <text evidence="2">Belongs to the pyrimidine 5'-nucleotidase family.</text>
</comment>
<sequence>PKGGRTERQISCCHSTLSQMEQQRVEYTKFGDVVIGNAAELEKKKTVIRAAGPAKLQVIADFDMTLTKCCIDGKRGQSSHALLKQGNAEYDLKRQQLFDYYRPLEVCPTIDIDKKTKLMEEWWEKTHALLAEGGLNYAAIRNSVENSTIEFRDGVVQLFEILEKIGVPVLIFSAGLADIIEEVMRQKLHRNFQNIKVVSNRMVFDVNGNLIGFKGRTIHVLNKNEHALEMAAPVHEKLGNNDGLESEVNDASAVKDRTNVLLLGDHIGDLGMSDGLNYDNRISVAFLNENVEKWMETYKQAFDIVLP</sequence>
<evidence type="ECO:0000256" key="4">
    <source>
        <dbReference type="ARBA" id="ARBA00022723"/>
    </source>
</evidence>
<feature type="non-terminal residue" evidence="9">
    <location>
        <position position="1"/>
    </location>
</feature>
<comment type="caution">
    <text evidence="9">The sequence shown here is derived from an EMBL/GenBank/DDBJ whole genome shotgun (WGS) entry which is preliminary data.</text>
</comment>
<proteinExistence type="inferred from homology"/>
<dbReference type="Gene3D" id="3.40.50.1000">
    <property type="entry name" value="HAD superfamily/HAD-like"/>
    <property type="match status" value="1"/>
</dbReference>
<feature type="non-terminal residue" evidence="9">
    <location>
        <position position="307"/>
    </location>
</feature>
<protein>
    <recommendedName>
        <fullName evidence="3">5'-nucleotidase</fullName>
        <ecNumber evidence="3">3.1.3.5</ecNumber>
    </recommendedName>
</protein>
<dbReference type="PANTHER" id="PTHR13045:SF0">
    <property type="entry name" value="7-METHYLGUANOSINE PHOSPHATE-SPECIFIC 5'-NUCLEOTIDASE"/>
    <property type="match status" value="1"/>
</dbReference>
<evidence type="ECO:0000256" key="5">
    <source>
        <dbReference type="ARBA" id="ARBA00022741"/>
    </source>
</evidence>
<evidence type="ECO:0000313" key="10">
    <source>
        <dbReference type="Proteomes" id="UP000824469"/>
    </source>
</evidence>
<dbReference type="Pfam" id="PF05822">
    <property type="entry name" value="UMPH-1"/>
    <property type="match status" value="1"/>
</dbReference>
<name>A0AA38LF52_TAXCH</name>
<dbReference type="EMBL" id="JAHRHJ020000003">
    <property type="protein sequence ID" value="KAH9322653.1"/>
    <property type="molecule type" value="Genomic_DNA"/>
</dbReference>
<accession>A0AA38LF52</accession>
<dbReference type="OMA" id="GPERMQI"/>
<evidence type="ECO:0000256" key="6">
    <source>
        <dbReference type="ARBA" id="ARBA00022801"/>
    </source>
</evidence>
<gene>
    <name evidence="9" type="ORF">KI387_017292</name>
</gene>
<reference evidence="9 10" key="1">
    <citation type="journal article" date="2021" name="Nat. Plants">
        <title>The Taxus genome provides insights into paclitaxel biosynthesis.</title>
        <authorList>
            <person name="Xiong X."/>
            <person name="Gou J."/>
            <person name="Liao Q."/>
            <person name="Li Y."/>
            <person name="Zhou Q."/>
            <person name="Bi G."/>
            <person name="Li C."/>
            <person name="Du R."/>
            <person name="Wang X."/>
            <person name="Sun T."/>
            <person name="Guo L."/>
            <person name="Liang H."/>
            <person name="Lu P."/>
            <person name="Wu Y."/>
            <person name="Zhang Z."/>
            <person name="Ro D.K."/>
            <person name="Shang Y."/>
            <person name="Huang S."/>
            <person name="Yan J."/>
        </authorList>
    </citation>
    <scope>NUCLEOTIDE SEQUENCE [LARGE SCALE GENOMIC DNA]</scope>
    <source>
        <strain evidence="9">Ta-2019</strain>
    </source>
</reference>
<evidence type="ECO:0000256" key="3">
    <source>
        <dbReference type="ARBA" id="ARBA00012643"/>
    </source>
</evidence>
<dbReference type="Proteomes" id="UP000824469">
    <property type="component" value="Unassembled WGS sequence"/>
</dbReference>
<dbReference type="EC" id="3.1.3.5" evidence="3"/>
<dbReference type="GO" id="GO:0000287">
    <property type="term" value="F:magnesium ion binding"/>
    <property type="evidence" value="ECO:0007669"/>
    <property type="project" value="InterPro"/>
</dbReference>
<evidence type="ECO:0000313" key="9">
    <source>
        <dbReference type="EMBL" id="KAH9322653.1"/>
    </source>
</evidence>
<dbReference type="InterPro" id="IPR023214">
    <property type="entry name" value="HAD_sf"/>
</dbReference>
<dbReference type="GO" id="GO:0000166">
    <property type="term" value="F:nucleotide binding"/>
    <property type="evidence" value="ECO:0007669"/>
    <property type="project" value="UniProtKB-KW"/>
</dbReference>
<keyword evidence="5" id="KW-0547">Nucleotide-binding</keyword>
<dbReference type="FunFam" id="1.10.150.340:FF:000001">
    <property type="entry name" value="Cytosolic 5-nucleotidase 3-like"/>
    <property type="match status" value="1"/>
</dbReference>
<keyword evidence="8" id="KW-0546">Nucleotide metabolism</keyword>
<dbReference type="InterPro" id="IPR006434">
    <property type="entry name" value="Pyrimidine_nucleotidase_eu"/>
</dbReference>
<evidence type="ECO:0000256" key="2">
    <source>
        <dbReference type="ARBA" id="ARBA00008389"/>
    </source>
</evidence>
<organism evidence="9 10">
    <name type="scientific">Taxus chinensis</name>
    <name type="common">Chinese yew</name>
    <name type="synonym">Taxus wallichiana var. chinensis</name>
    <dbReference type="NCBI Taxonomy" id="29808"/>
    <lineage>
        <taxon>Eukaryota</taxon>
        <taxon>Viridiplantae</taxon>
        <taxon>Streptophyta</taxon>
        <taxon>Embryophyta</taxon>
        <taxon>Tracheophyta</taxon>
        <taxon>Spermatophyta</taxon>
        <taxon>Pinopsida</taxon>
        <taxon>Pinidae</taxon>
        <taxon>Conifers II</taxon>
        <taxon>Cupressales</taxon>
        <taxon>Taxaceae</taxon>
        <taxon>Taxus</taxon>
    </lineage>
</organism>
<dbReference type="SUPFAM" id="SSF56784">
    <property type="entry name" value="HAD-like"/>
    <property type="match status" value="1"/>
</dbReference>
<dbReference type="InterPro" id="IPR036412">
    <property type="entry name" value="HAD-like_sf"/>
</dbReference>
<keyword evidence="6" id="KW-0378">Hydrolase</keyword>
<dbReference type="GO" id="GO:0009117">
    <property type="term" value="P:nucleotide metabolic process"/>
    <property type="evidence" value="ECO:0007669"/>
    <property type="project" value="UniProtKB-KW"/>
</dbReference>
<dbReference type="PANTHER" id="PTHR13045">
    <property type="entry name" value="5'-NUCLEOTIDASE"/>
    <property type="match status" value="1"/>
</dbReference>
<comment type="catalytic activity">
    <reaction evidence="1">
        <text>a ribonucleoside 5'-phosphate + H2O = a ribonucleoside + phosphate</text>
        <dbReference type="Rhea" id="RHEA:12484"/>
        <dbReference type="ChEBI" id="CHEBI:15377"/>
        <dbReference type="ChEBI" id="CHEBI:18254"/>
        <dbReference type="ChEBI" id="CHEBI:43474"/>
        <dbReference type="ChEBI" id="CHEBI:58043"/>
        <dbReference type="EC" id="3.1.3.5"/>
    </reaction>
</comment>
<dbReference type="Gene3D" id="1.10.150.340">
    <property type="entry name" value="Pyrimidine 5'-nucleotidase (UMPH-1), N-terminal domain"/>
    <property type="match status" value="1"/>
</dbReference>
<keyword evidence="4" id="KW-0479">Metal-binding</keyword>
<dbReference type="GO" id="GO:0005737">
    <property type="term" value="C:cytoplasm"/>
    <property type="evidence" value="ECO:0007669"/>
    <property type="project" value="InterPro"/>
</dbReference>
<dbReference type="SFLD" id="SFLDG01128">
    <property type="entry name" value="C1.4:_5'-Nucleotidase_Like"/>
    <property type="match status" value="1"/>
</dbReference>
<dbReference type="SFLD" id="SFLDS00003">
    <property type="entry name" value="Haloacid_Dehalogenase"/>
    <property type="match status" value="1"/>
</dbReference>